<protein>
    <recommendedName>
        <fullName evidence="4">DUF4382 domain-containing protein</fullName>
    </recommendedName>
</protein>
<evidence type="ECO:0000313" key="2">
    <source>
        <dbReference type="EMBL" id="EOR96287.1"/>
    </source>
</evidence>
<dbReference type="Proteomes" id="UP000014174">
    <property type="component" value="Unassembled WGS sequence"/>
</dbReference>
<keyword evidence="1" id="KW-0472">Membrane</keyword>
<dbReference type="AlphaFoldDB" id="R9GWV2"/>
<feature type="transmembrane region" description="Helical" evidence="1">
    <location>
        <begin position="20"/>
        <end position="38"/>
    </location>
</feature>
<evidence type="ECO:0008006" key="4">
    <source>
        <dbReference type="Google" id="ProtNLM"/>
    </source>
</evidence>
<dbReference type="EMBL" id="AQPN01000020">
    <property type="protein sequence ID" value="EOR96287.1"/>
    <property type="molecule type" value="Genomic_DNA"/>
</dbReference>
<dbReference type="STRING" id="1150600.ADIARSV_0522"/>
<dbReference type="OrthoDB" id="748915at2"/>
<gene>
    <name evidence="2" type="ORF">ADIARSV_0522</name>
</gene>
<organism evidence="2 3">
    <name type="scientific">Arcticibacter svalbardensis MN12-7</name>
    <dbReference type="NCBI Taxonomy" id="1150600"/>
    <lineage>
        <taxon>Bacteria</taxon>
        <taxon>Pseudomonadati</taxon>
        <taxon>Bacteroidota</taxon>
        <taxon>Sphingobacteriia</taxon>
        <taxon>Sphingobacteriales</taxon>
        <taxon>Sphingobacteriaceae</taxon>
        <taxon>Arcticibacter</taxon>
    </lineage>
</organism>
<keyword evidence="1" id="KW-1133">Transmembrane helix</keyword>
<dbReference type="RefSeq" id="WP_016193771.1">
    <property type="nucleotide sequence ID" value="NZ_AQPN01000020.1"/>
</dbReference>
<accession>R9GWV2</accession>
<evidence type="ECO:0000313" key="3">
    <source>
        <dbReference type="Proteomes" id="UP000014174"/>
    </source>
</evidence>
<name>R9GWV2_9SPHI</name>
<reference evidence="2 3" key="1">
    <citation type="journal article" date="2013" name="Genome Announc.">
        <title>Draft Genome Sequence of Arcticibacter svalbardensis Strain MN12-7T, a Member of the Family Sphingobacteriaceae Isolated from an Arctic Soil Sample.</title>
        <authorList>
            <person name="Shivaji S."/>
            <person name="Ara S."/>
            <person name="Prasad S."/>
            <person name="Manasa B.P."/>
            <person name="Begum Z."/>
            <person name="Singh A."/>
            <person name="Kumar Pinnaka A."/>
        </authorList>
    </citation>
    <scope>NUCLEOTIDE SEQUENCE [LARGE SCALE GENOMIC DNA]</scope>
    <source>
        <strain evidence="2 3">MN12-7</strain>
    </source>
</reference>
<evidence type="ECO:0000256" key="1">
    <source>
        <dbReference type="SAM" id="Phobius"/>
    </source>
</evidence>
<proteinExistence type="predicted"/>
<comment type="caution">
    <text evidence="2">The sequence shown here is derived from an EMBL/GenBank/DDBJ whole genome shotgun (WGS) entry which is preliminary data.</text>
</comment>
<keyword evidence="3" id="KW-1185">Reference proteome</keyword>
<keyword evidence="1" id="KW-0812">Transmembrane</keyword>
<sequence>MSSTDTWVYAFRSSHNKSRNIPACYFLFFIFSALLFSCQKEGREILSPSFGQLSIQITLPGPTQSLLIEVDGVVQDTIKGQTLNLFLETGKRILSITDQHHVSLLDTAINIKVLNPVNLVGLYTGYAVLFDDLNPELKPDRDSLLIRFVTTDQQLPDMIDINLSLSDFAGTYIALKKK</sequence>